<dbReference type="GO" id="GO:0016491">
    <property type="term" value="F:oxidoreductase activity"/>
    <property type="evidence" value="ECO:0007669"/>
    <property type="project" value="UniProtKB-KW"/>
</dbReference>
<organism evidence="3 4">
    <name type="scientific">Paraburkholderia caffeinitolerans</name>
    <dbReference type="NCBI Taxonomy" id="1723730"/>
    <lineage>
        <taxon>Bacteria</taxon>
        <taxon>Pseudomonadati</taxon>
        <taxon>Pseudomonadota</taxon>
        <taxon>Betaproteobacteria</taxon>
        <taxon>Burkholderiales</taxon>
        <taxon>Burkholderiaceae</taxon>
        <taxon>Paraburkholderia</taxon>
    </lineage>
</organism>
<dbReference type="Proteomes" id="UP000494119">
    <property type="component" value="Unassembled WGS sequence"/>
</dbReference>
<dbReference type="EMBL" id="CADIKL010000066">
    <property type="protein sequence ID" value="CAB3809331.1"/>
    <property type="molecule type" value="Genomic_DNA"/>
</dbReference>
<dbReference type="RefSeq" id="WP_129564225.1">
    <property type="nucleotide sequence ID" value="NZ_CADIKL010000066.1"/>
</dbReference>
<dbReference type="Pfam" id="PF19112">
    <property type="entry name" value="VanA_C"/>
    <property type="match status" value="1"/>
</dbReference>
<evidence type="ECO:0000313" key="3">
    <source>
        <dbReference type="EMBL" id="CAB3809331.1"/>
    </source>
</evidence>
<dbReference type="AlphaFoldDB" id="A0A6J5H290"/>
<dbReference type="GO" id="GO:0008168">
    <property type="term" value="F:methyltransferase activity"/>
    <property type="evidence" value="ECO:0007669"/>
    <property type="project" value="UniProtKB-KW"/>
</dbReference>
<sequence length="292" mass="32355">MTIESSVLDEWYPVAVIEDVKPGVMYSTRLLGVPVNYLLDEMGAVRATRTDTGSPCGVQQRLHTVWLSLGEPPADTFALPEFDEPGRRILGAGSFAVHASGLRVIENFLDMAHFPYVHTGLLGEEPNTEVAPYRVELEGGELFAHDCRFYQPMSAASAQTGIDAHYVYRVARPFTAMLYKTSPQQPTRRDVICLFVQPVDESRCVAHTVLVYLDDTTSDSGLRLFQQTIFGQDLMILSNHVPRTLPLDPAFEMPTRADAMSVAYRRWLRERGVAYGTFSTSSTTGTSSSAAH</sequence>
<dbReference type="InterPro" id="IPR044043">
    <property type="entry name" value="VanA_C_cat"/>
</dbReference>
<dbReference type="EC" id="1.14.13.128" evidence="3"/>
<keyword evidence="3" id="KW-0808">Transferase</keyword>
<dbReference type="PANTHER" id="PTHR21266">
    <property type="entry name" value="IRON-SULFUR DOMAIN CONTAINING PROTEIN"/>
    <property type="match status" value="1"/>
</dbReference>
<evidence type="ECO:0000313" key="4">
    <source>
        <dbReference type="Proteomes" id="UP000494119"/>
    </source>
</evidence>
<protein>
    <submittedName>
        <fullName evidence="3">Putative methylxanthine N7-demethylase NdmC</fullName>
        <ecNumber evidence="3">1.14.13.128</ecNumber>
    </submittedName>
</protein>
<keyword evidence="3" id="KW-0489">Methyltransferase</keyword>
<reference evidence="3 4" key="1">
    <citation type="submission" date="2020-04" db="EMBL/GenBank/DDBJ databases">
        <authorList>
            <person name="De Canck E."/>
        </authorList>
    </citation>
    <scope>NUCLEOTIDE SEQUENCE [LARGE SCALE GENOMIC DNA]</scope>
    <source>
        <strain evidence="3 4">LMG 28688</strain>
    </source>
</reference>
<dbReference type="InterPro" id="IPR050584">
    <property type="entry name" value="Cholesterol_7-desaturase"/>
</dbReference>
<feature type="domain" description="Vanillate O-demethylase oxygenase-like C-terminal catalytic" evidence="2">
    <location>
        <begin position="98"/>
        <end position="270"/>
    </location>
</feature>
<dbReference type="SUPFAM" id="SSF55961">
    <property type="entry name" value="Bet v1-like"/>
    <property type="match status" value="1"/>
</dbReference>
<keyword evidence="4" id="KW-1185">Reference proteome</keyword>
<dbReference type="GO" id="GO:0032259">
    <property type="term" value="P:methylation"/>
    <property type="evidence" value="ECO:0007669"/>
    <property type="project" value="UniProtKB-KW"/>
</dbReference>
<accession>A0A6J5H290</accession>
<proteinExistence type="predicted"/>
<name>A0A6J5H290_9BURK</name>
<dbReference type="Gene3D" id="3.90.380.10">
    <property type="entry name" value="Naphthalene 1,2-dioxygenase Alpha Subunit, Chain A, domain 1"/>
    <property type="match status" value="1"/>
</dbReference>
<evidence type="ECO:0000256" key="1">
    <source>
        <dbReference type="ARBA" id="ARBA00023002"/>
    </source>
</evidence>
<keyword evidence="1 3" id="KW-0560">Oxidoreductase</keyword>
<gene>
    <name evidence="3" type="ORF">LMG28688_06967</name>
</gene>
<dbReference type="PANTHER" id="PTHR21266:SF60">
    <property type="entry name" value="3-KETOSTEROID-9-ALPHA-MONOOXYGENASE, OXYGENASE COMPONENT"/>
    <property type="match status" value="1"/>
</dbReference>
<evidence type="ECO:0000259" key="2">
    <source>
        <dbReference type="Pfam" id="PF19112"/>
    </source>
</evidence>